<reference evidence="1 2" key="1">
    <citation type="submission" date="2014-06" db="EMBL/GenBank/DDBJ databases">
        <authorList>
            <consortium name="DOE Joint Genome Institute"/>
            <person name="Kuo A."/>
            <person name="Kohler A."/>
            <person name="Nagy L.G."/>
            <person name="Floudas D."/>
            <person name="Copeland A."/>
            <person name="Barry K.W."/>
            <person name="Cichocki N."/>
            <person name="Veneault-Fourrey C."/>
            <person name="LaButti K."/>
            <person name="Lindquist E.A."/>
            <person name="Lipzen A."/>
            <person name="Lundell T."/>
            <person name="Morin E."/>
            <person name="Murat C."/>
            <person name="Sun H."/>
            <person name="Tunlid A."/>
            <person name="Henrissat B."/>
            <person name="Grigoriev I.V."/>
            <person name="Hibbett D.S."/>
            <person name="Martin F."/>
            <person name="Nordberg H.P."/>
            <person name="Cantor M.N."/>
            <person name="Hua S.X."/>
        </authorList>
    </citation>
    <scope>NUCLEOTIDE SEQUENCE [LARGE SCALE GENOMIC DNA]</scope>
    <source>
        <strain evidence="1 2">ATCC 200175</strain>
    </source>
</reference>
<name>A0A0C9T1G0_PAXIN</name>
<evidence type="ECO:0000313" key="1">
    <source>
        <dbReference type="EMBL" id="KIJ09545.1"/>
    </source>
</evidence>
<evidence type="ECO:0000313" key="2">
    <source>
        <dbReference type="Proteomes" id="UP000053647"/>
    </source>
</evidence>
<gene>
    <name evidence="1" type="ORF">PAXINDRAFT_157859</name>
</gene>
<proteinExistence type="predicted"/>
<reference evidence="2" key="2">
    <citation type="submission" date="2015-01" db="EMBL/GenBank/DDBJ databases">
        <title>Evolutionary Origins and Diversification of the Mycorrhizal Mutualists.</title>
        <authorList>
            <consortium name="DOE Joint Genome Institute"/>
            <consortium name="Mycorrhizal Genomics Consortium"/>
            <person name="Kohler A."/>
            <person name="Kuo A."/>
            <person name="Nagy L.G."/>
            <person name="Floudas D."/>
            <person name="Copeland A."/>
            <person name="Barry K.W."/>
            <person name="Cichocki N."/>
            <person name="Veneault-Fourrey C."/>
            <person name="LaButti K."/>
            <person name="Lindquist E.A."/>
            <person name="Lipzen A."/>
            <person name="Lundell T."/>
            <person name="Morin E."/>
            <person name="Murat C."/>
            <person name="Riley R."/>
            <person name="Ohm R."/>
            <person name="Sun H."/>
            <person name="Tunlid A."/>
            <person name="Henrissat B."/>
            <person name="Grigoriev I.V."/>
            <person name="Hibbett D.S."/>
            <person name="Martin F."/>
        </authorList>
    </citation>
    <scope>NUCLEOTIDE SEQUENCE [LARGE SCALE GENOMIC DNA]</scope>
    <source>
        <strain evidence="2">ATCC 200175</strain>
    </source>
</reference>
<dbReference type="EMBL" id="KN819452">
    <property type="protein sequence ID" value="KIJ09545.1"/>
    <property type="molecule type" value="Genomic_DNA"/>
</dbReference>
<sequence>MDRRSLVEHSNRTRLSSHGTVKGYPVVARCANLPVDIRNGERYGGGCVVGWLPIDIATSATMRSSDGYFPSFSSYPLIMKNCTKGKCLCPICLAPLEELSELSKTFDIRSVAQVKHALAVYQQKKSEGEAILKALGLQPVPLQIQPQNVFWKVAHSEPEEAASFDRLHYLHLGVWGYHLLSEIKILLDKIPHEHTAQLESQ</sequence>
<organism evidence="1 2">
    <name type="scientific">Paxillus involutus ATCC 200175</name>
    <dbReference type="NCBI Taxonomy" id="664439"/>
    <lineage>
        <taxon>Eukaryota</taxon>
        <taxon>Fungi</taxon>
        <taxon>Dikarya</taxon>
        <taxon>Basidiomycota</taxon>
        <taxon>Agaricomycotina</taxon>
        <taxon>Agaricomycetes</taxon>
        <taxon>Agaricomycetidae</taxon>
        <taxon>Boletales</taxon>
        <taxon>Paxilineae</taxon>
        <taxon>Paxillaceae</taxon>
        <taxon>Paxillus</taxon>
    </lineage>
</organism>
<dbReference type="HOGENOM" id="CLU_1207355_0_0_1"/>
<dbReference type="AlphaFoldDB" id="A0A0C9T1G0"/>
<dbReference type="OrthoDB" id="2681810at2759"/>
<dbReference type="Proteomes" id="UP000053647">
    <property type="component" value="Unassembled WGS sequence"/>
</dbReference>
<accession>A0A0C9T1G0</accession>
<protein>
    <submittedName>
        <fullName evidence="1">Uncharacterized protein</fullName>
    </submittedName>
</protein>
<keyword evidence="2" id="KW-1185">Reference proteome</keyword>